<proteinExistence type="predicted"/>
<keyword evidence="2" id="KW-0178">Competence</keyword>
<dbReference type="eggNOG" id="COG4940">
    <property type="taxonomic scope" value="Bacteria"/>
</dbReference>
<evidence type="ECO:0000256" key="2">
    <source>
        <dbReference type="ARBA" id="ARBA00023287"/>
    </source>
</evidence>
<comment type="subcellular location">
    <subcellularLocation>
        <location evidence="1">Cell surface</location>
    </subcellularLocation>
</comment>
<evidence type="ECO:0000256" key="3">
    <source>
        <dbReference type="SAM" id="Phobius"/>
    </source>
</evidence>
<evidence type="ECO:0000313" key="4">
    <source>
        <dbReference type="EMBL" id="EST13662.1"/>
    </source>
</evidence>
<keyword evidence="3" id="KW-0812">Transmembrane</keyword>
<reference evidence="4 5" key="1">
    <citation type="journal article" date="2013" name="Genome Announc.">
        <title>Genome Sequence of Sporolactobacillus laevolacticus DSM442, an Efficient Polymer-Grade D-Lactate Producer from Agricultural Waste Cottonseed as a Nitrogen Source.</title>
        <authorList>
            <person name="Wang H."/>
            <person name="Wang L."/>
            <person name="Ju J."/>
            <person name="Yu B."/>
            <person name="Ma Y."/>
        </authorList>
    </citation>
    <scope>NUCLEOTIDE SEQUENCE [LARGE SCALE GENOMIC DNA]</scope>
    <source>
        <strain evidence="4 5">DSM 442</strain>
    </source>
</reference>
<gene>
    <name evidence="4" type="ORF">P343_00640</name>
</gene>
<dbReference type="OrthoDB" id="2361316at2"/>
<dbReference type="RefSeq" id="WP_023508453.1">
    <property type="nucleotide sequence ID" value="NZ_AWTC01000001.1"/>
</dbReference>
<dbReference type="PATRIC" id="fig|1395513.3.peg.130"/>
<name>V6J1G5_9BACL</name>
<keyword evidence="5" id="KW-1185">Reference proteome</keyword>
<protein>
    <recommendedName>
        <fullName evidence="6">Competence protein ComGF</fullName>
    </recommendedName>
</protein>
<dbReference type="Pfam" id="PF15980">
    <property type="entry name" value="ComGF"/>
    <property type="match status" value="1"/>
</dbReference>
<dbReference type="NCBIfam" id="NF041002">
    <property type="entry name" value="pilin_ComGF"/>
    <property type="match status" value="1"/>
</dbReference>
<dbReference type="InterPro" id="IPR016977">
    <property type="entry name" value="ComGF"/>
</dbReference>
<keyword evidence="3" id="KW-0472">Membrane</keyword>
<evidence type="ECO:0000256" key="1">
    <source>
        <dbReference type="ARBA" id="ARBA00004241"/>
    </source>
</evidence>
<accession>V6J1G5</accession>
<comment type="caution">
    <text evidence="4">The sequence shown here is derived from an EMBL/GenBank/DDBJ whole genome shotgun (WGS) entry which is preliminary data.</text>
</comment>
<dbReference type="Pfam" id="PF07963">
    <property type="entry name" value="N_methyl"/>
    <property type="match status" value="1"/>
</dbReference>
<evidence type="ECO:0000313" key="5">
    <source>
        <dbReference type="Proteomes" id="UP000018296"/>
    </source>
</evidence>
<dbReference type="GO" id="GO:0009986">
    <property type="term" value="C:cell surface"/>
    <property type="evidence" value="ECO:0007669"/>
    <property type="project" value="UniProtKB-SubCell"/>
</dbReference>
<organism evidence="4 5">
    <name type="scientific">Sporolactobacillus laevolacticus DSM 442</name>
    <dbReference type="NCBI Taxonomy" id="1395513"/>
    <lineage>
        <taxon>Bacteria</taxon>
        <taxon>Bacillati</taxon>
        <taxon>Bacillota</taxon>
        <taxon>Bacilli</taxon>
        <taxon>Bacillales</taxon>
        <taxon>Sporolactobacillaceae</taxon>
        <taxon>Sporolactobacillus</taxon>
    </lineage>
</organism>
<dbReference type="EMBL" id="AWTC01000001">
    <property type="protein sequence ID" value="EST13662.1"/>
    <property type="molecule type" value="Genomic_DNA"/>
</dbReference>
<dbReference type="STRING" id="1395513.P343_00640"/>
<dbReference type="AlphaFoldDB" id="V6J1G5"/>
<evidence type="ECO:0008006" key="6">
    <source>
        <dbReference type="Google" id="ProtNLM"/>
    </source>
</evidence>
<dbReference type="GO" id="GO:0030420">
    <property type="term" value="P:establishment of competence for transformation"/>
    <property type="evidence" value="ECO:0007669"/>
    <property type="project" value="UniProtKB-KW"/>
</dbReference>
<dbReference type="Proteomes" id="UP000018296">
    <property type="component" value="Unassembled WGS sequence"/>
</dbReference>
<feature type="transmembrane region" description="Helical" evidence="3">
    <location>
        <begin position="6"/>
        <end position="30"/>
    </location>
</feature>
<dbReference type="InterPro" id="IPR012902">
    <property type="entry name" value="N_methyl_site"/>
</dbReference>
<keyword evidence="3" id="KW-1133">Transmembrane helix</keyword>
<sequence length="150" mass="17067">MRNQNGFTLLSMMIALSILLIIVGLMVAVTQFMTNRFESRLDTQKETRIFFVQTATELHLSQTVSSSSDHRSLILKKGTETITYKSVSPGRVIRQVSGQGYEIVLQHVKNAFFQSDGTYVSIQVIDEANHSYYWDDRLYVKENVNAKPSP</sequence>